<evidence type="ECO:0000313" key="1">
    <source>
        <dbReference type="EMBL" id="GAV82865.1"/>
    </source>
</evidence>
<comment type="caution">
    <text evidence="1">The sequence shown here is derived from an EMBL/GenBank/DDBJ whole genome shotgun (WGS) entry which is preliminary data.</text>
</comment>
<dbReference type="OrthoDB" id="414945at2759"/>
<organism evidence="1 2">
    <name type="scientific">Cephalotus follicularis</name>
    <name type="common">Albany pitcher plant</name>
    <dbReference type="NCBI Taxonomy" id="3775"/>
    <lineage>
        <taxon>Eukaryota</taxon>
        <taxon>Viridiplantae</taxon>
        <taxon>Streptophyta</taxon>
        <taxon>Embryophyta</taxon>
        <taxon>Tracheophyta</taxon>
        <taxon>Spermatophyta</taxon>
        <taxon>Magnoliopsida</taxon>
        <taxon>eudicotyledons</taxon>
        <taxon>Gunneridae</taxon>
        <taxon>Pentapetalae</taxon>
        <taxon>rosids</taxon>
        <taxon>fabids</taxon>
        <taxon>Oxalidales</taxon>
        <taxon>Cephalotaceae</taxon>
        <taxon>Cephalotus</taxon>
    </lineage>
</organism>
<name>A0A1Q3CRQ8_CEPFO</name>
<reference evidence="2" key="1">
    <citation type="submission" date="2016-04" db="EMBL/GenBank/DDBJ databases">
        <title>Cephalotus genome sequencing.</title>
        <authorList>
            <person name="Fukushima K."/>
            <person name="Hasebe M."/>
            <person name="Fang X."/>
        </authorList>
    </citation>
    <scope>NUCLEOTIDE SEQUENCE [LARGE SCALE GENOMIC DNA]</scope>
    <source>
        <strain evidence="2">cv. St1</strain>
    </source>
</reference>
<dbReference type="PANTHER" id="PTHR11439">
    <property type="entry name" value="GAG-POL-RELATED RETROTRANSPOSON"/>
    <property type="match status" value="1"/>
</dbReference>
<sequence>MEQNIKLVSVEYDTTATKCELEVKEDPILADSSAYQRLIGRLIYLTITRPDICYAVQLLSQFMHQLKKSHMDSALRVLRYLKKDPGQGILMSSKSNMRLTAYCDADWGACPMSRKSLTGYCIKLGDSLISWKTKKQTTISKSSAEAEYRSMAATTCEITWILGLLQDLNVDHKKPVELHCDNKDTLHIAANPIYHERTKHIEIDCHLIREKIQRNIITTAHISTGEQPADLMTKPLGKLQHKYLLHKLGVLNLYNTPSLRGSVEDHG</sequence>
<evidence type="ECO:0008006" key="3">
    <source>
        <dbReference type="Google" id="ProtNLM"/>
    </source>
</evidence>
<dbReference type="EMBL" id="BDDD01002738">
    <property type="protein sequence ID" value="GAV82865.1"/>
    <property type="molecule type" value="Genomic_DNA"/>
</dbReference>
<dbReference type="AlphaFoldDB" id="A0A1Q3CRQ8"/>
<proteinExistence type="predicted"/>
<gene>
    <name evidence="1" type="ORF">CFOL_v3_26316</name>
</gene>
<dbReference type="PANTHER" id="PTHR11439:SF511">
    <property type="match status" value="1"/>
</dbReference>
<accession>A0A1Q3CRQ8</accession>
<dbReference type="InParanoid" id="A0A1Q3CRQ8"/>
<evidence type="ECO:0000313" key="2">
    <source>
        <dbReference type="Proteomes" id="UP000187406"/>
    </source>
</evidence>
<dbReference type="SUPFAM" id="SSF56672">
    <property type="entry name" value="DNA/RNA polymerases"/>
    <property type="match status" value="1"/>
</dbReference>
<keyword evidence="2" id="KW-1185">Reference proteome</keyword>
<dbReference type="InterPro" id="IPR043502">
    <property type="entry name" value="DNA/RNA_pol_sf"/>
</dbReference>
<dbReference type="CDD" id="cd09272">
    <property type="entry name" value="RNase_HI_RT_Ty1"/>
    <property type="match status" value="1"/>
</dbReference>
<dbReference type="Proteomes" id="UP000187406">
    <property type="component" value="Unassembled WGS sequence"/>
</dbReference>
<protein>
    <recommendedName>
        <fullName evidence="3">Copia protein</fullName>
    </recommendedName>
</protein>